<gene>
    <name evidence="13" type="ORF">B4U79_08290</name>
</gene>
<evidence type="ECO:0000313" key="14">
    <source>
        <dbReference type="Proteomes" id="UP000285301"/>
    </source>
</evidence>
<evidence type="ECO:0000256" key="3">
    <source>
        <dbReference type="ARBA" id="ARBA00022475"/>
    </source>
</evidence>
<dbReference type="OrthoDB" id="10034726at2759"/>
<dbReference type="PRINTS" id="PR00237">
    <property type="entry name" value="GPCRRHODOPSN"/>
</dbReference>
<comment type="similarity">
    <text evidence="2 10">Belongs to the G-protein coupled receptor 1 family.</text>
</comment>
<keyword evidence="9 10" id="KW-0807">Transducer</keyword>
<dbReference type="GO" id="GO:0071880">
    <property type="term" value="P:adenylate cyclase-activating adrenergic receptor signaling pathway"/>
    <property type="evidence" value="ECO:0007669"/>
    <property type="project" value="TreeGrafter"/>
</dbReference>
<dbReference type="AlphaFoldDB" id="A0A3S3NHM0"/>
<dbReference type="GO" id="GO:0043410">
    <property type="term" value="P:positive regulation of MAPK cascade"/>
    <property type="evidence" value="ECO:0007669"/>
    <property type="project" value="TreeGrafter"/>
</dbReference>
<dbReference type="STRING" id="1965070.A0A3S3NHM0"/>
<dbReference type="Proteomes" id="UP000285301">
    <property type="component" value="Unassembled WGS sequence"/>
</dbReference>
<dbReference type="Pfam" id="PF00001">
    <property type="entry name" value="7tm_1"/>
    <property type="match status" value="1"/>
</dbReference>
<dbReference type="Gene3D" id="1.20.1070.10">
    <property type="entry name" value="Rhodopsin 7-helix transmembrane proteins"/>
    <property type="match status" value="1"/>
</dbReference>
<organism evidence="13 14">
    <name type="scientific">Dinothrombium tinctorium</name>
    <dbReference type="NCBI Taxonomy" id="1965070"/>
    <lineage>
        <taxon>Eukaryota</taxon>
        <taxon>Metazoa</taxon>
        <taxon>Ecdysozoa</taxon>
        <taxon>Arthropoda</taxon>
        <taxon>Chelicerata</taxon>
        <taxon>Arachnida</taxon>
        <taxon>Acari</taxon>
        <taxon>Acariformes</taxon>
        <taxon>Trombidiformes</taxon>
        <taxon>Prostigmata</taxon>
        <taxon>Anystina</taxon>
        <taxon>Parasitengona</taxon>
        <taxon>Trombidioidea</taxon>
        <taxon>Trombidiidae</taxon>
        <taxon>Dinothrombium</taxon>
    </lineage>
</organism>
<protein>
    <submittedName>
        <fullName evidence="13">5-hydroxytryptamine receptor 2A-like protein</fullName>
    </submittedName>
</protein>
<feature type="transmembrane region" description="Helical" evidence="11">
    <location>
        <begin position="209"/>
        <end position="233"/>
    </location>
</feature>
<dbReference type="PANTHER" id="PTHR24248">
    <property type="entry name" value="ADRENERGIC RECEPTOR-RELATED G-PROTEIN COUPLED RECEPTOR"/>
    <property type="match status" value="1"/>
</dbReference>
<evidence type="ECO:0000256" key="9">
    <source>
        <dbReference type="ARBA" id="ARBA00023224"/>
    </source>
</evidence>
<dbReference type="InterPro" id="IPR000276">
    <property type="entry name" value="GPCR_Rhodpsn"/>
</dbReference>
<feature type="transmembrane region" description="Helical" evidence="11">
    <location>
        <begin position="167"/>
        <end position="189"/>
    </location>
</feature>
<feature type="transmembrane region" description="Helical" evidence="11">
    <location>
        <begin position="126"/>
        <end position="147"/>
    </location>
</feature>
<keyword evidence="5 11" id="KW-1133">Transmembrane helix</keyword>
<keyword evidence="3" id="KW-1003">Cell membrane</keyword>
<proteinExistence type="inferred from homology"/>
<keyword evidence="14" id="KW-1185">Reference proteome</keyword>
<evidence type="ECO:0000313" key="13">
    <source>
        <dbReference type="EMBL" id="RWS02864.1"/>
    </source>
</evidence>
<keyword evidence="8 10" id="KW-0675">Receptor</keyword>
<evidence type="ECO:0000256" key="11">
    <source>
        <dbReference type="SAM" id="Phobius"/>
    </source>
</evidence>
<feature type="transmembrane region" description="Helical" evidence="11">
    <location>
        <begin position="48"/>
        <end position="76"/>
    </location>
</feature>
<dbReference type="GO" id="GO:0004930">
    <property type="term" value="F:G protein-coupled receptor activity"/>
    <property type="evidence" value="ECO:0007669"/>
    <property type="project" value="UniProtKB-KW"/>
</dbReference>
<evidence type="ECO:0000259" key="12">
    <source>
        <dbReference type="PROSITE" id="PS50262"/>
    </source>
</evidence>
<keyword evidence="6 10" id="KW-0297">G-protein coupled receptor</keyword>
<keyword evidence="7 11" id="KW-0472">Membrane</keyword>
<evidence type="ECO:0000256" key="1">
    <source>
        <dbReference type="ARBA" id="ARBA00004651"/>
    </source>
</evidence>
<evidence type="ECO:0000256" key="8">
    <source>
        <dbReference type="ARBA" id="ARBA00023170"/>
    </source>
</evidence>
<feature type="domain" description="G-protein coupled receptors family 1 profile" evidence="12">
    <location>
        <begin position="68"/>
        <end position="239"/>
    </location>
</feature>
<dbReference type="GO" id="GO:0005886">
    <property type="term" value="C:plasma membrane"/>
    <property type="evidence" value="ECO:0007669"/>
    <property type="project" value="UniProtKB-SubCell"/>
</dbReference>
<feature type="transmembrane region" description="Helical" evidence="11">
    <location>
        <begin position="88"/>
        <end position="114"/>
    </location>
</feature>
<dbReference type="InterPro" id="IPR017452">
    <property type="entry name" value="GPCR_Rhodpsn_7TM"/>
</dbReference>
<dbReference type="PROSITE" id="PS00237">
    <property type="entry name" value="G_PROTEIN_RECEP_F1_1"/>
    <property type="match status" value="1"/>
</dbReference>
<evidence type="ECO:0000256" key="5">
    <source>
        <dbReference type="ARBA" id="ARBA00022989"/>
    </source>
</evidence>
<dbReference type="PROSITE" id="PS50262">
    <property type="entry name" value="G_PROTEIN_RECEP_F1_2"/>
    <property type="match status" value="1"/>
</dbReference>
<dbReference type="PANTHER" id="PTHR24248:SF200">
    <property type="entry name" value="5-HYDROXYTRYPTAMINE RECEPTOR 1B-LIKE ISOFORM X1"/>
    <property type="match status" value="1"/>
</dbReference>
<dbReference type="EMBL" id="NCKU01007141">
    <property type="protein sequence ID" value="RWS02864.1"/>
    <property type="molecule type" value="Genomic_DNA"/>
</dbReference>
<comment type="subcellular location">
    <subcellularLocation>
        <location evidence="1">Cell membrane</location>
        <topology evidence="1">Multi-pass membrane protein</topology>
    </subcellularLocation>
</comment>
<reference evidence="13 14" key="1">
    <citation type="journal article" date="2018" name="Gigascience">
        <title>Genomes of trombidid mites reveal novel predicted allergens and laterally-transferred genes associated with secondary metabolism.</title>
        <authorList>
            <person name="Dong X."/>
            <person name="Chaisiri K."/>
            <person name="Xia D."/>
            <person name="Armstrong S.D."/>
            <person name="Fang Y."/>
            <person name="Donnelly M.J."/>
            <person name="Kadowaki T."/>
            <person name="McGarry J.W."/>
            <person name="Darby A.C."/>
            <person name="Makepeace B.L."/>
        </authorList>
    </citation>
    <scope>NUCLEOTIDE SEQUENCE [LARGE SCALE GENOMIC DNA]</scope>
    <source>
        <strain evidence="13">UoL-WK</strain>
    </source>
</reference>
<evidence type="ECO:0000256" key="6">
    <source>
        <dbReference type="ARBA" id="ARBA00023040"/>
    </source>
</evidence>
<evidence type="ECO:0000256" key="10">
    <source>
        <dbReference type="RuleBase" id="RU000688"/>
    </source>
</evidence>
<evidence type="ECO:0000256" key="2">
    <source>
        <dbReference type="ARBA" id="ARBA00010663"/>
    </source>
</evidence>
<accession>A0A3S3NHM0</accession>
<dbReference type="SUPFAM" id="SSF81321">
    <property type="entry name" value="Family A G protein-coupled receptor-like"/>
    <property type="match status" value="1"/>
</dbReference>
<comment type="caution">
    <text evidence="13">The sequence shown here is derived from an EMBL/GenBank/DDBJ whole genome shotgun (WGS) entry which is preliminary data.</text>
</comment>
<evidence type="ECO:0000256" key="7">
    <source>
        <dbReference type="ARBA" id="ARBA00023136"/>
    </source>
</evidence>
<sequence length="239" mass="27443">MLSNYEKLDSYQNELILNLNSSENRSFENNSLFGSSREFSLLSIDKHLVFTIFTTIIIGALVLLTAIGNLFVMIAIWNDRYLRIPQNYLIFSLAFADLMVSCTVMPMGALYVFKGEWTLGTVLCDVWTSLDVLCCTASILHLLAIAVDRYWSVTNVDYIHKRSPFRILTLIAFTWIVAIIVSIPPIFGWKDDNFEHRVLIAKLCIPSQHIGYQIFATFATFYGPVTIILLLYWRIYQAR</sequence>
<keyword evidence="4 10" id="KW-0812">Transmembrane</keyword>
<name>A0A3S3NHM0_9ACAR</name>
<evidence type="ECO:0000256" key="4">
    <source>
        <dbReference type="ARBA" id="ARBA00022692"/>
    </source>
</evidence>